<sequence>MTWIETDSLSFKSRHDDADVACAHRVLDSLEDARLRLEERFDEVPGDVTIIIHDNPAWLSAAHPLLPAVRWAAAPAARRYLAGWPMAGEIHMLNDSWMERRSAGEDSLRALRGTAERMYCQIVLAANNPELPPMWTPKRFLTYLRWAWMIEGAAQYFTGQTSLFRAAVITRLREGDRPQFPPSRRDAVILGGTVFDLLDNHAGPQACRMLVSRLHRSGPEGNLELAFEARMKVIERAWR</sequence>
<accession>X0U991</accession>
<organism evidence="1">
    <name type="scientific">marine sediment metagenome</name>
    <dbReference type="NCBI Taxonomy" id="412755"/>
    <lineage>
        <taxon>unclassified sequences</taxon>
        <taxon>metagenomes</taxon>
        <taxon>ecological metagenomes</taxon>
    </lineage>
</organism>
<gene>
    <name evidence="1" type="ORF">S01H1_24601</name>
</gene>
<reference evidence="1" key="1">
    <citation type="journal article" date="2014" name="Front. Microbiol.">
        <title>High frequency of phylogenetically diverse reductive dehalogenase-homologous genes in deep subseafloor sedimentary metagenomes.</title>
        <authorList>
            <person name="Kawai M."/>
            <person name="Futagami T."/>
            <person name="Toyoda A."/>
            <person name="Takaki Y."/>
            <person name="Nishi S."/>
            <person name="Hori S."/>
            <person name="Arai W."/>
            <person name="Tsubouchi T."/>
            <person name="Morono Y."/>
            <person name="Uchiyama I."/>
            <person name="Ito T."/>
            <person name="Fujiyama A."/>
            <person name="Inagaki F."/>
            <person name="Takami H."/>
        </authorList>
    </citation>
    <scope>NUCLEOTIDE SEQUENCE</scope>
    <source>
        <strain evidence="1">Expedition CK06-06</strain>
    </source>
</reference>
<name>X0U991_9ZZZZ</name>
<evidence type="ECO:0000313" key="1">
    <source>
        <dbReference type="EMBL" id="GAF96917.1"/>
    </source>
</evidence>
<proteinExistence type="predicted"/>
<dbReference type="EMBL" id="BARS01014797">
    <property type="protein sequence ID" value="GAF96917.1"/>
    <property type="molecule type" value="Genomic_DNA"/>
</dbReference>
<dbReference type="AlphaFoldDB" id="X0U991"/>
<protein>
    <submittedName>
        <fullName evidence="1">Uncharacterized protein</fullName>
    </submittedName>
</protein>
<feature type="non-terminal residue" evidence="1">
    <location>
        <position position="239"/>
    </location>
</feature>
<comment type="caution">
    <text evidence="1">The sequence shown here is derived from an EMBL/GenBank/DDBJ whole genome shotgun (WGS) entry which is preliminary data.</text>
</comment>